<dbReference type="RefSeq" id="WP_044010829.1">
    <property type="nucleotide sequence ID" value="NZ_AWTT01000023.1"/>
</dbReference>
<protein>
    <recommendedName>
        <fullName evidence="3">ASCH domain-containing protein</fullName>
    </recommendedName>
</protein>
<dbReference type="Gene3D" id="2.30.130.30">
    <property type="entry name" value="Hypothetical protein"/>
    <property type="match status" value="1"/>
</dbReference>
<reference evidence="1 2" key="1">
    <citation type="submission" date="2013-08" db="EMBL/GenBank/DDBJ databases">
        <title>Lactobacillus wasatchii sp. WDC04, a late gas producing bacteria isolated from aged chedder cheese.</title>
        <authorList>
            <person name="Oberg C.J."/>
            <person name="Culumber M."/>
            <person name="McMahon D.J."/>
            <person name="Broadbent J.R."/>
            <person name="Oberg T.S."/>
            <person name="Ortaki F."/>
        </authorList>
    </citation>
    <scope>NUCLEOTIDE SEQUENCE [LARGE SCALE GENOMIC DNA]</scope>
    <source>
        <strain evidence="1 2">WDC04</strain>
    </source>
</reference>
<evidence type="ECO:0000313" key="1">
    <source>
        <dbReference type="EMBL" id="KIS03326.1"/>
    </source>
</evidence>
<dbReference type="EMBL" id="AWTT01000023">
    <property type="protein sequence ID" value="KIS03326.1"/>
    <property type="molecule type" value="Genomic_DNA"/>
</dbReference>
<proteinExistence type="predicted"/>
<sequence>MRALSIKNPYAFEILEGTKKIEYRTWLPGDVTSFLLVSSSRPSGVDFGLGMPNGYALAIISIDGTTTTKDRDGYYHWQVVPKMPIEPFKVKGKLHFYDVDDKLIKPQPQLVQSMAAFLKDDKSAAGKKYFDQFLIPLELIGIEQMPKKYLKILDDTNGDWNTVAKEWVRAGK</sequence>
<dbReference type="Proteomes" id="UP000032279">
    <property type="component" value="Unassembled WGS sequence"/>
</dbReference>
<name>A0A0D1A9A0_9LACO</name>
<dbReference type="InterPro" id="IPR015947">
    <property type="entry name" value="PUA-like_sf"/>
</dbReference>
<evidence type="ECO:0000313" key="2">
    <source>
        <dbReference type="Proteomes" id="UP000032279"/>
    </source>
</evidence>
<dbReference type="STRING" id="1335616.WDC_1083"/>
<dbReference type="AlphaFoldDB" id="A0A0D1A9A0"/>
<accession>A0A0D1A9A0</accession>
<dbReference type="PATRIC" id="fig|1335616.4.peg.1087"/>
<keyword evidence="2" id="KW-1185">Reference proteome</keyword>
<dbReference type="SUPFAM" id="SSF88697">
    <property type="entry name" value="PUA domain-like"/>
    <property type="match status" value="1"/>
</dbReference>
<comment type="caution">
    <text evidence="1">The sequence shown here is derived from an EMBL/GenBank/DDBJ whole genome shotgun (WGS) entry which is preliminary data.</text>
</comment>
<dbReference type="OrthoDB" id="359066at2"/>
<organism evidence="1 2">
    <name type="scientific">Paucilactobacillus wasatchensis</name>
    <dbReference type="NCBI Taxonomy" id="1335616"/>
    <lineage>
        <taxon>Bacteria</taxon>
        <taxon>Bacillati</taxon>
        <taxon>Bacillota</taxon>
        <taxon>Bacilli</taxon>
        <taxon>Lactobacillales</taxon>
        <taxon>Lactobacillaceae</taxon>
        <taxon>Paucilactobacillus</taxon>
    </lineage>
</organism>
<gene>
    <name evidence="1" type="ORF">WDC_1083</name>
</gene>
<evidence type="ECO:0008006" key="3">
    <source>
        <dbReference type="Google" id="ProtNLM"/>
    </source>
</evidence>